<organism evidence="1 2">
    <name type="scientific">Wenzhouxiangella marina</name>
    <dbReference type="NCBI Taxonomy" id="1579979"/>
    <lineage>
        <taxon>Bacteria</taxon>
        <taxon>Pseudomonadati</taxon>
        <taxon>Pseudomonadota</taxon>
        <taxon>Gammaproteobacteria</taxon>
        <taxon>Chromatiales</taxon>
        <taxon>Wenzhouxiangellaceae</taxon>
        <taxon>Wenzhouxiangella</taxon>
    </lineage>
</organism>
<dbReference type="SUPFAM" id="SSF48452">
    <property type="entry name" value="TPR-like"/>
    <property type="match status" value="2"/>
</dbReference>
<dbReference type="Pfam" id="PF14559">
    <property type="entry name" value="TPR_19"/>
    <property type="match status" value="1"/>
</dbReference>
<dbReference type="InterPro" id="IPR011990">
    <property type="entry name" value="TPR-like_helical_dom_sf"/>
</dbReference>
<keyword evidence="2" id="KW-1185">Reference proteome</keyword>
<dbReference type="Proteomes" id="UP000066624">
    <property type="component" value="Chromosome"/>
</dbReference>
<dbReference type="EMBL" id="CP012154">
    <property type="protein sequence ID" value="AKS40600.1"/>
    <property type="molecule type" value="Genomic_DNA"/>
</dbReference>
<dbReference type="Pfam" id="PF13432">
    <property type="entry name" value="TPR_16"/>
    <property type="match status" value="2"/>
</dbReference>
<accession>A0A0K0XSG5</accession>
<reference evidence="1 2" key="1">
    <citation type="submission" date="2015-07" db="EMBL/GenBank/DDBJ databases">
        <authorList>
            <person name="Noorani M."/>
        </authorList>
    </citation>
    <scope>NUCLEOTIDE SEQUENCE [LARGE SCALE GENOMIC DNA]</scope>
    <source>
        <strain evidence="1 2">KCTC 42284</strain>
    </source>
</reference>
<dbReference type="RefSeq" id="WP_049724298.1">
    <property type="nucleotide sequence ID" value="NZ_CP012154.1"/>
</dbReference>
<dbReference type="PROSITE" id="PS50005">
    <property type="entry name" value="TPR"/>
    <property type="match status" value="2"/>
</dbReference>
<dbReference type="OrthoDB" id="1971692at2"/>
<dbReference type="Gene3D" id="3.40.50.10070">
    <property type="entry name" value="TolB, N-terminal domain"/>
    <property type="match status" value="1"/>
</dbReference>
<dbReference type="PANTHER" id="PTHR12558:SF33">
    <property type="entry name" value="BLL7664 PROTEIN"/>
    <property type="match status" value="1"/>
</dbReference>
<evidence type="ECO:0000313" key="2">
    <source>
        <dbReference type="Proteomes" id="UP000066624"/>
    </source>
</evidence>
<sequence>MRGFLQQLRRRKVLQSLAAYLVAAWLIVQVLDVVGPAVGLGDGAMSLAVMILAIGFPIVALISWFFEISAEGVRREREDAAAEAPTANPVFNYVIIAMLVAALGVSLLFRTTGPEPSEDIETVPMTLAVLPLQAMGEEAGQAGFVDGLHDDLLTMLSRISSLRVISRTSVMRFADGQQSIPEIGRQLGAGSILEGSVQRSGDRIRVNVQLIDASSDEHLWAEIFERSFDARAIFSIQREIARAIAQQLSLALTGEDEEQLQRQPTDNSEAYADFLLGRQRMARRTSESLTDAEAFFRRAIGHDPAFADAWAGLAEVIILQHDYAGLDRDTMQTSAMRAVQRALELAPQLARAHGILGELRRSTDDLQGAEESFLRAVELNPNDSLSSHWFGNLLYNQGRAPEALAWYQRAQTLDPLSVTVSNVLAQCLLTLGQTEAAAAQYERSLEIDPDFVATYAHLAQLQRFGYGRPDEAVRLLYQAYTRDPGHSEYPAQLAEALLELDAREAAARWAERATDHAADHWWPSRAAILVALASGDADALSTALDGYGANLGAAWLTLVARRDLLLATGQADTARQLFVEAVPDFFAEPPVVSDHDYYLAPALAVVLQAVDEQDRRADLLEAALDRIAQMRLAGFEDFDIAEVEALAMLGEHAEAIALLEARLDLHWLNLWWYAFDGPHLAALREEPGFQALRTRIEERMHRLRDGLNEALLTPPESTTTMDVQTAP</sequence>
<name>A0A0K0XSG5_9GAMM</name>
<dbReference type="AlphaFoldDB" id="A0A0K0XSG5"/>
<proteinExistence type="predicted"/>
<evidence type="ECO:0000313" key="1">
    <source>
        <dbReference type="EMBL" id="AKS40600.1"/>
    </source>
</evidence>
<dbReference type="Gene3D" id="1.25.40.10">
    <property type="entry name" value="Tetratricopeptide repeat domain"/>
    <property type="match status" value="2"/>
</dbReference>
<protein>
    <submittedName>
        <fullName evidence="1">Uncharacterized protein</fullName>
    </submittedName>
</protein>
<dbReference type="STRING" id="1579979.WM2015_211"/>
<dbReference type="KEGG" id="wma:WM2015_211"/>
<gene>
    <name evidence="1" type="ORF">WM2015_211</name>
</gene>
<dbReference type="PANTHER" id="PTHR12558">
    <property type="entry name" value="CELL DIVISION CYCLE 16,23,27"/>
    <property type="match status" value="1"/>
</dbReference>
<dbReference type="SMART" id="SM00028">
    <property type="entry name" value="TPR"/>
    <property type="match status" value="4"/>
</dbReference>
<dbReference type="InterPro" id="IPR019734">
    <property type="entry name" value="TPR_rpt"/>
</dbReference>